<reference evidence="3 4" key="1">
    <citation type="submission" date="2022-01" db="EMBL/GenBank/DDBJ databases">
        <authorList>
            <person name="Xiong W."/>
            <person name="Schranz E."/>
        </authorList>
    </citation>
    <scope>NUCLEOTIDE SEQUENCE [LARGE SCALE GENOMIC DNA]</scope>
</reference>
<dbReference type="GO" id="GO:0003876">
    <property type="term" value="F:AMP deaminase activity"/>
    <property type="evidence" value="ECO:0007669"/>
    <property type="project" value="InterPro"/>
</dbReference>
<accession>A0AAU9NFK7</accession>
<dbReference type="SUPFAM" id="SSF50370">
    <property type="entry name" value="Ricin B-like lectins"/>
    <property type="match status" value="2"/>
</dbReference>
<evidence type="ECO:0000313" key="4">
    <source>
        <dbReference type="Proteomes" id="UP001157418"/>
    </source>
</evidence>
<dbReference type="SUPFAM" id="SSF51556">
    <property type="entry name" value="Metallo-dependent hydrolases"/>
    <property type="match status" value="1"/>
</dbReference>
<dbReference type="InterPro" id="IPR035992">
    <property type="entry name" value="Ricin_B-like_lectins"/>
</dbReference>
<dbReference type="InterPro" id="IPR032466">
    <property type="entry name" value="Metal_Hydrolase"/>
</dbReference>
<dbReference type="Proteomes" id="UP001157418">
    <property type="component" value="Unassembled WGS sequence"/>
</dbReference>
<comment type="similarity">
    <text evidence="1">Belongs to the metallo-dependent hydrolases superfamily. Adenosine and AMP deaminases family.</text>
</comment>
<dbReference type="CDD" id="cd23431">
    <property type="entry name" value="beta-trefoil_Ricin_AtEULS3-like"/>
    <property type="match status" value="1"/>
</dbReference>
<sequence>MGQMAEYRISIYGRKKSEWDNLASWIVNNELYSENVVWLIQLPRLYNIYKEMGFVTSFQTILDNVLIDQDSHPHLHVFLKQLIEFFSEEIEEMTLTSDHPKDKEQQYPPPVNTDNHYEQPPHVNHHHREEPPFSPLPPPFHQFRSYKEISIHLTHLLLHLTRLNHQNATCLHCDDVSSLPATSNANDHSGKPPDAFDYYLAECHRLASPAQPSNHVSPQCSHHCLHIPPIICSHTNHQNPINYTDNKPTFRVYTKAKTDFSLTIRNGKVILAPTNSSDLHQHWIKDDKPGSSIKDEKGKPAFALVNKATGEAMKISIGETFPVQLKKYNPDEIDMTVLWSQGIVLADGYRSFRSVANIHLNLDAHKGVKEYGGVHDGTEIILWQWNDGDNQKWVILPYYYISEQIQEMTITTNQSNDKEPQYPPPMNTDNHYEQPLPPPHVNHHYNREQPPFFPLPPPFHEFRSYKEILICLSNLFFHLRLNHHNASCPGCDDESPLPPNPNANGHIEQPPEIFDSYLAEYHLLASPPQPFYHVSPESSCHHSLHIPPIIRPPTNYMDNKPTFRVYTKAKTDYSLTIRNGKVILAPTNSSDLHQHWIKDEKFGRSIKDEKGNPAFALVNKATGEAMKFSIGVTYPVQLKKYNPNEVDMTMHLRVLKNMVVFMTALKLFYGNGMMAITKSGSYSPIDCVLVWSLIFDHEHAMFHGTRRSCIFRMIICSSTYG</sequence>
<comment type="caution">
    <text evidence="3">The sequence shown here is derived from an EMBL/GenBank/DDBJ whole genome shotgun (WGS) entry which is preliminary data.</text>
</comment>
<evidence type="ECO:0000256" key="2">
    <source>
        <dbReference type="SAM" id="MobiDB-lite"/>
    </source>
</evidence>
<gene>
    <name evidence="3" type="ORF">LVIROSA_LOCUS23029</name>
</gene>
<dbReference type="GO" id="GO:0032264">
    <property type="term" value="P:IMP salvage"/>
    <property type="evidence" value="ECO:0007669"/>
    <property type="project" value="InterPro"/>
</dbReference>
<evidence type="ECO:0000256" key="1">
    <source>
        <dbReference type="ARBA" id="ARBA00006676"/>
    </source>
</evidence>
<dbReference type="InterPro" id="IPR040249">
    <property type="entry name" value="Ricin_B-like_lectin_EULS3-like"/>
</dbReference>
<name>A0AAU9NFK7_9ASTR</name>
<dbReference type="InterPro" id="IPR006329">
    <property type="entry name" value="AMPD"/>
</dbReference>
<keyword evidence="4" id="KW-1185">Reference proteome</keyword>
<dbReference type="Pfam" id="PF19326">
    <property type="entry name" value="AMP_deaminase"/>
    <property type="match status" value="1"/>
</dbReference>
<dbReference type="Gene3D" id="3.20.20.140">
    <property type="entry name" value="Metal-dependent hydrolases"/>
    <property type="match status" value="1"/>
</dbReference>
<dbReference type="PANTHER" id="PTHR31257">
    <property type="entry name" value="RICIN B-LIKE LECTIN EULS3"/>
    <property type="match status" value="1"/>
</dbReference>
<dbReference type="EMBL" id="CAKMRJ010004445">
    <property type="protein sequence ID" value="CAH1436667.1"/>
    <property type="molecule type" value="Genomic_DNA"/>
</dbReference>
<feature type="region of interest" description="Disordered" evidence="2">
    <location>
        <begin position="94"/>
        <end position="136"/>
    </location>
</feature>
<evidence type="ECO:0008006" key="5">
    <source>
        <dbReference type="Google" id="ProtNLM"/>
    </source>
</evidence>
<dbReference type="AlphaFoldDB" id="A0AAU9NFK7"/>
<dbReference type="PANTHER" id="PTHR31257:SF2">
    <property type="entry name" value="RICIN B-LIKE LECTIN EULS3"/>
    <property type="match status" value="1"/>
</dbReference>
<organism evidence="3 4">
    <name type="scientific">Lactuca virosa</name>
    <dbReference type="NCBI Taxonomy" id="75947"/>
    <lineage>
        <taxon>Eukaryota</taxon>
        <taxon>Viridiplantae</taxon>
        <taxon>Streptophyta</taxon>
        <taxon>Embryophyta</taxon>
        <taxon>Tracheophyta</taxon>
        <taxon>Spermatophyta</taxon>
        <taxon>Magnoliopsida</taxon>
        <taxon>eudicotyledons</taxon>
        <taxon>Gunneridae</taxon>
        <taxon>Pentapetalae</taxon>
        <taxon>asterids</taxon>
        <taxon>campanulids</taxon>
        <taxon>Asterales</taxon>
        <taxon>Asteraceae</taxon>
        <taxon>Cichorioideae</taxon>
        <taxon>Cichorieae</taxon>
        <taxon>Lactucinae</taxon>
        <taxon>Lactuca</taxon>
    </lineage>
</organism>
<dbReference type="Gene3D" id="2.80.10.50">
    <property type="match status" value="1"/>
</dbReference>
<protein>
    <recommendedName>
        <fullName evidence="5">Ricin B lectin domain-containing protein</fullName>
    </recommendedName>
</protein>
<evidence type="ECO:0000313" key="3">
    <source>
        <dbReference type="EMBL" id="CAH1436667.1"/>
    </source>
</evidence>
<proteinExistence type="inferred from homology"/>